<sequence length="367" mass="39693">MDFSRYLSPSAYHEGTMKACRLHRIGEFTTDTVSIPKPVGEQLLLKVEGCGVCGSDIPRIFKLGTSKQRYPLTIGHEFGGTIVEVGEDADKNLVGKRGAIFPCIPCRKCDACLSANYAMCEDYDYLGSRSDGGFAEYCLVPSAWHFVPSTNPDTPGEALAMTEPCTVAQHAVRKGGVTAGMNVLIMGAGPIGIMAARWAKLFGASVVLSEIVEEKCEFARAHGCEVIDSKEVDLVERVRELTHGRGVDVAIEGTGSGSGLGQAIECTRTFGTVVMMGNPASDTTIKLAQHSQILRKELSLKGIWNSHYADTPINEWHYTVRMLDEGKMKVTDLITHKSSLDGLPALCSGINDHSILICKAMYVPEAE</sequence>
<dbReference type="PANTHER" id="PTHR43401">
    <property type="entry name" value="L-THREONINE 3-DEHYDROGENASE"/>
    <property type="match status" value="1"/>
</dbReference>
<dbReference type="InterPro" id="IPR020843">
    <property type="entry name" value="ER"/>
</dbReference>
<protein>
    <submittedName>
        <fullName evidence="6">Galactitol-1-phosphate 5-dehydrogenase</fullName>
    </submittedName>
</protein>
<dbReference type="InterPro" id="IPR013149">
    <property type="entry name" value="ADH-like_C"/>
</dbReference>
<comment type="caution">
    <text evidence="6">The sequence shown here is derived from an EMBL/GenBank/DDBJ whole genome shotgun (WGS) entry which is preliminary data.</text>
</comment>
<dbReference type="RefSeq" id="WP_199563124.1">
    <property type="nucleotide sequence ID" value="NZ_JANSKA010000003.1"/>
</dbReference>
<dbReference type="PANTHER" id="PTHR43401:SF2">
    <property type="entry name" value="L-THREONINE 3-DEHYDROGENASE"/>
    <property type="match status" value="1"/>
</dbReference>
<dbReference type="SMART" id="SM00829">
    <property type="entry name" value="PKS_ER"/>
    <property type="match status" value="1"/>
</dbReference>
<dbReference type="Pfam" id="PF00107">
    <property type="entry name" value="ADH_zinc_N"/>
    <property type="match status" value="1"/>
</dbReference>
<name>A0ABT1Z7V0_9ACTN</name>
<dbReference type="InterPro" id="IPR050129">
    <property type="entry name" value="Zn_alcohol_dh"/>
</dbReference>
<dbReference type="InterPro" id="IPR036291">
    <property type="entry name" value="NAD(P)-bd_dom_sf"/>
</dbReference>
<dbReference type="SUPFAM" id="SSF51735">
    <property type="entry name" value="NAD(P)-binding Rossmann-fold domains"/>
    <property type="match status" value="1"/>
</dbReference>
<comment type="cofactor">
    <cofactor evidence="4">
        <name>Zn(2+)</name>
        <dbReference type="ChEBI" id="CHEBI:29105"/>
    </cofactor>
</comment>
<dbReference type="Pfam" id="PF08240">
    <property type="entry name" value="ADH_N"/>
    <property type="match status" value="1"/>
</dbReference>
<keyword evidence="7" id="KW-1185">Reference proteome</keyword>
<keyword evidence="1 4" id="KW-0479">Metal-binding</keyword>
<comment type="similarity">
    <text evidence="4">Belongs to the zinc-containing alcohol dehydrogenase family.</text>
</comment>
<dbReference type="SUPFAM" id="SSF50129">
    <property type="entry name" value="GroES-like"/>
    <property type="match status" value="1"/>
</dbReference>
<evidence type="ECO:0000313" key="6">
    <source>
        <dbReference type="EMBL" id="MCR9036299.1"/>
    </source>
</evidence>
<organism evidence="6 7">
    <name type="scientific">Tractidigestivibacter montrealensis</name>
    <dbReference type="NCBI Taxonomy" id="2972466"/>
    <lineage>
        <taxon>Bacteria</taxon>
        <taxon>Bacillati</taxon>
        <taxon>Actinomycetota</taxon>
        <taxon>Coriobacteriia</taxon>
        <taxon>Coriobacteriales</taxon>
        <taxon>Atopobiaceae</taxon>
        <taxon>Tractidigestivibacter</taxon>
    </lineage>
</organism>
<dbReference type="Proteomes" id="UP001204320">
    <property type="component" value="Unassembled WGS sequence"/>
</dbReference>
<gene>
    <name evidence="6" type="ORF">NVS32_04970</name>
</gene>
<proteinExistence type="inferred from homology"/>
<accession>A0ABT1Z7V0</accession>
<feature type="domain" description="Enoyl reductase (ER)" evidence="5">
    <location>
        <begin position="23"/>
        <end position="357"/>
    </location>
</feature>
<evidence type="ECO:0000256" key="3">
    <source>
        <dbReference type="ARBA" id="ARBA00023002"/>
    </source>
</evidence>
<evidence type="ECO:0000259" key="5">
    <source>
        <dbReference type="SMART" id="SM00829"/>
    </source>
</evidence>
<dbReference type="InterPro" id="IPR013154">
    <property type="entry name" value="ADH-like_N"/>
</dbReference>
<keyword evidence="2 4" id="KW-0862">Zinc</keyword>
<dbReference type="CDD" id="cd08236">
    <property type="entry name" value="sugar_DH"/>
    <property type="match status" value="1"/>
</dbReference>
<evidence type="ECO:0000256" key="4">
    <source>
        <dbReference type="RuleBase" id="RU361277"/>
    </source>
</evidence>
<dbReference type="Gene3D" id="3.90.180.10">
    <property type="entry name" value="Medium-chain alcohol dehydrogenases, catalytic domain"/>
    <property type="match status" value="1"/>
</dbReference>
<evidence type="ECO:0000313" key="7">
    <source>
        <dbReference type="Proteomes" id="UP001204320"/>
    </source>
</evidence>
<dbReference type="Gene3D" id="3.40.50.720">
    <property type="entry name" value="NAD(P)-binding Rossmann-like Domain"/>
    <property type="match status" value="1"/>
</dbReference>
<dbReference type="PROSITE" id="PS00059">
    <property type="entry name" value="ADH_ZINC"/>
    <property type="match status" value="1"/>
</dbReference>
<keyword evidence="3" id="KW-0560">Oxidoreductase</keyword>
<dbReference type="EMBL" id="JANSKA010000003">
    <property type="protein sequence ID" value="MCR9036299.1"/>
    <property type="molecule type" value="Genomic_DNA"/>
</dbReference>
<dbReference type="InterPro" id="IPR011032">
    <property type="entry name" value="GroES-like_sf"/>
</dbReference>
<evidence type="ECO:0000256" key="1">
    <source>
        <dbReference type="ARBA" id="ARBA00022723"/>
    </source>
</evidence>
<reference evidence="6 7" key="1">
    <citation type="submission" date="2022-08" db="EMBL/GenBank/DDBJ databases">
        <title>Tractidigestivibacter montrealensis type strain KD21.</title>
        <authorList>
            <person name="Diop K."/>
            <person name="Richard C."/>
            <person name="Routy B."/>
        </authorList>
    </citation>
    <scope>NUCLEOTIDE SEQUENCE [LARGE SCALE GENOMIC DNA]</scope>
    <source>
        <strain evidence="6 7">KD21</strain>
    </source>
</reference>
<evidence type="ECO:0000256" key="2">
    <source>
        <dbReference type="ARBA" id="ARBA00022833"/>
    </source>
</evidence>
<dbReference type="InterPro" id="IPR002328">
    <property type="entry name" value="ADH_Zn_CS"/>
</dbReference>